<dbReference type="AlphaFoldDB" id="A0A3M7QN81"/>
<keyword evidence="3" id="KW-1185">Reference proteome</keyword>
<organism evidence="2 3">
    <name type="scientific">Brachionus plicatilis</name>
    <name type="common">Marine rotifer</name>
    <name type="synonym">Brachionus muelleri</name>
    <dbReference type="NCBI Taxonomy" id="10195"/>
    <lineage>
        <taxon>Eukaryota</taxon>
        <taxon>Metazoa</taxon>
        <taxon>Spiralia</taxon>
        <taxon>Gnathifera</taxon>
        <taxon>Rotifera</taxon>
        <taxon>Eurotatoria</taxon>
        <taxon>Monogononta</taxon>
        <taxon>Pseudotrocha</taxon>
        <taxon>Ploima</taxon>
        <taxon>Brachionidae</taxon>
        <taxon>Brachionus</taxon>
    </lineage>
</organism>
<keyword evidence="1" id="KW-1133">Transmembrane helix</keyword>
<evidence type="ECO:0000313" key="3">
    <source>
        <dbReference type="Proteomes" id="UP000276133"/>
    </source>
</evidence>
<evidence type="ECO:0000313" key="2">
    <source>
        <dbReference type="EMBL" id="RNA12534.1"/>
    </source>
</evidence>
<sequence length="287" mass="32162">MVTKEKESSIELRLIARAGRVQRAIQVLDVAARISSIQITIAVLATWPTLTIELGIWCGATASDHFRAGRQIVVRVNAIPGLDGLLVGLFELVADALVQHFQSVALGVGEQRVERLGVVQLLGLGLGRLLLAAGLLVLDVLAVLVVGRRRVLAVAVRVGLGELVVSDLLAGLNVPGRLDTVGRSALLNGHRSVPLYHYRPLLNRHRSVHQHWPCHMNYLRTHYDPLSWHKHWPHHWHIHIARYVNWLLLFGLFGHQKNWLHGLFAIVQLQISQLVLNCLNDVFFHFF</sequence>
<protein>
    <submittedName>
        <fullName evidence="2">Uncharacterized protein</fullName>
    </submittedName>
</protein>
<name>A0A3M7QN81_BRAPC</name>
<accession>A0A3M7QN81</accession>
<feature type="transmembrane region" description="Helical" evidence="1">
    <location>
        <begin position="129"/>
        <end position="147"/>
    </location>
</feature>
<proteinExistence type="predicted"/>
<comment type="caution">
    <text evidence="2">The sequence shown here is derived from an EMBL/GenBank/DDBJ whole genome shotgun (WGS) entry which is preliminary data.</text>
</comment>
<keyword evidence="1" id="KW-0812">Transmembrane</keyword>
<evidence type="ECO:0000256" key="1">
    <source>
        <dbReference type="SAM" id="Phobius"/>
    </source>
</evidence>
<keyword evidence="1" id="KW-0472">Membrane</keyword>
<gene>
    <name evidence="2" type="ORF">BpHYR1_000223</name>
</gene>
<dbReference type="Proteomes" id="UP000276133">
    <property type="component" value="Unassembled WGS sequence"/>
</dbReference>
<reference evidence="2 3" key="1">
    <citation type="journal article" date="2018" name="Sci. Rep.">
        <title>Genomic signatures of local adaptation to the degree of environmental predictability in rotifers.</title>
        <authorList>
            <person name="Franch-Gras L."/>
            <person name="Hahn C."/>
            <person name="Garcia-Roger E.M."/>
            <person name="Carmona M.J."/>
            <person name="Serra M."/>
            <person name="Gomez A."/>
        </authorList>
    </citation>
    <scope>NUCLEOTIDE SEQUENCE [LARGE SCALE GENOMIC DNA]</scope>
    <source>
        <strain evidence="2">HYR1</strain>
    </source>
</reference>
<dbReference type="EMBL" id="REGN01005665">
    <property type="protein sequence ID" value="RNA12534.1"/>
    <property type="molecule type" value="Genomic_DNA"/>
</dbReference>